<evidence type="ECO:0000256" key="3">
    <source>
        <dbReference type="SAM" id="Phobius"/>
    </source>
</evidence>
<evidence type="ECO:0000256" key="1">
    <source>
        <dbReference type="SAM" id="Coils"/>
    </source>
</evidence>
<name>A0A9X2EFJ2_9SPHN</name>
<keyword evidence="3" id="KW-0812">Transmembrane</keyword>
<feature type="transmembrane region" description="Helical" evidence="3">
    <location>
        <begin position="150"/>
        <end position="168"/>
    </location>
</feature>
<feature type="transmembrane region" description="Helical" evidence="3">
    <location>
        <begin position="184"/>
        <end position="205"/>
    </location>
</feature>
<evidence type="ECO:0008006" key="6">
    <source>
        <dbReference type="Google" id="ProtNLM"/>
    </source>
</evidence>
<accession>A0A9X2EFJ2</accession>
<feature type="region of interest" description="Disordered" evidence="2">
    <location>
        <begin position="1"/>
        <end position="128"/>
    </location>
</feature>
<feature type="compositionally biased region" description="Acidic residues" evidence="2">
    <location>
        <begin position="63"/>
        <end position="127"/>
    </location>
</feature>
<dbReference type="EMBL" id="JAMSHT010000001">
    <property type="protein sequence ID" value="MCM8557013.1"/>
    <property type="molecule type" value="Genomic_DNA"/>
</dbReference>
<dbReference type="Proteomes" id="UP001155128">
    <property type="component" value="Unassembled WGS sequence"/>
</dbReference>
<evidence type="ECO:0000313" key="4">
    <source>
        <dbReference type="EMBL" id="MCM8557013.1"/>
    </source>
</evidence>
<keyword evidence="1" id="KW-0175">Coiled coil</keyword>
<sequence length="865" mass="92083">MSGHPLRGNLGGRGGGSGDGNDGDGDAPKKKPVIIGGKQPVIKRTASAEDDHPLAPNLRGSSESEEAAEEAPFELESDMQVENDETPVEVEEASTDDDMSFDETPEAEPEPEPAYEPEPEPVYEEAASDSQEWVYEPTEDVPASPGGRKVLAALLSILSLAWLGYAGWSAGRALSSTSLLSPDIAIWVAVACAPLALFALVWMMFGRTRRKEAEAFTHQVALMRAEADALTHRLFMMSDNLGQNRSRLGELAGELEGRADQAAERLRAIGVDLESGAERLAHHGSSLDATASSARADMAALLEAMPEAEEKLGSLSASLQGASSSVVEDTQKLESAIASLGARANESETRMREAGEGLNQQLTALDAAGEKALGKIDQANRTTGDLVDSLLARTAASLEEIRNGISTQSQAIDALINRAQSGIDQTGSGAAAQLSARITEADGALTKLGERISEHDERARVMIADIDSGIGVLEERFGKLAEDGDSRAQTIAASLQVVRDQIAATNAESSAQDNMVEALSTRTQGIRETLTGLSHFLNQQLAGDIGGAQDALDRLTSASDRIGPVITTVRDQAVEAGEKVEGTASRIESSRETLATLMEGLEGGVGDAEKRLAELQQSISILQDDAKSLTVETAPQLVDAMMQVREAGQRAAENARAAIAEAIPEGAARLGKESREAVQKAVEEAILAQLQELDAVSTRAIEAARGASDRLSAQMLSIGQTASALEAHMEEINETNRETESERFASQAALLMESMNSAAIDVEKVLSNEVDEKSWQAYLKGERGVFTRKAVRLLSTSEARELGSVYDEDGEFRTATNRFVHDFEAMLRRVMAERDGAMMGVTLMSSDMGKLYAALAQVIDRKAAR</sequence>
<dbReference type="AlphaFoldDB" id="A0A9X2EFJ2"/>
<keyword evidence="3" id="KW-1133">Transmembrane helix</keyword>
<comment type="caution">
    <text evidence="4">The sequence shown here is derived from an EMBL/GenBank/DDBJ whole genome shotgun (WGS) entry which is preliminary data.</text>
</comment>
<keyword evidence="5" id="KW-1185">Reference proteome</keyword>
<proteinExistence type="predicted"/>
<protein>
    <recommendedName>
        <fullName evidence="6">ATPase</fullName>
    </recommendedName>
</protein>
<organism evidence="4 5">
    <name type="scientific">Sphingomicrobium sediminis</name>
    <dbReference type="NCBI Taxonomy" id="2950949"/>
    <lineage>
        <taxon>Bacteria</taxon>
        <taxon>Pseudomonadati</taxon>
        <taxon>Pseudomonadota</taxon>
        <taxon>Alphaproteobacteria</taxon>
        <taxon>Sphingomonadales</taxon>
        <taxon>Sphingomonadaceae</taxon>
        <taxon>Sphingomicrobium</taxon>
    </lineage>
</organism>
<gene>
    <name evidence="4" type="ORF">NDO55_04170</name>
</gene>
<keyword evidence="3" id="KW-0472">Membrane</keyword>
<feature type="coiled-coil region" evidence="1">
    <location>
        <begin position="598"/>
        <end position="632"/>
    </location>
</feature>
<dbReference type="RefSeq" id="WP_252112709.1">
    <property type="nucleotide sequence ID" value="NZ_JAMSHT010000001.1"/>
</dbReference>
<reference evidence="4" key="1">
    <citation type="submission" date="2022-06" db="EMBL/GenBank/DDBJ databases">
        <title>Sphingomicrobium sedimins sp. nov., a marine bacterium isolated from tidal flat.</title>
        <authorList>
            <person name="Kim C.-H."/>
            <person name="Yoo Y."/>
            <person name="Kim J.-J."/>
        </authorList>
    </citation>
    <scope>NUCLEOTIDE SEQUENCE</scope>
    <source>
        <strain evidence="4">GRR-S6-50</strain>
    </source>
</reference>
<feature type="compositionally biased region" description="Gly residues" evidence="2">
    <location>
        <begin position="9"/>
        <end position="20"/>
    </location>
</feature>
<evidence type="ECO:0000256" key="2">
    <source>
        <dbReference type="SAM" id="MobiDB-lite"/>
    </source>
</evidence>
<evidence type="ECO:0000313" key="5">
    <source>
        <dbReference type="Proteomes" id="UP001155128"/>
    </source>
</evidence>